<organism evidence="5 6">
    <name type="scientific">Qipengyuania psychrotolerans</name>
    <dbReference type="NCBI Taxonomy" id="2867238"/>
    <lineage>
        <taxon>Bacteria</taxon>
        <taxon>Pseudomonadati</taxon>
        <taxon>Pseudomonadota</taxon>
        <taxon>Alphaproteobacteria</taxon>
        <taxon>Sphingomonadales</taxon>
        <taxon>Erythrobacteraceae</taxon>
        <taxon>Qipengyuania</taxon>
    </lineage>
</organism>
<evidence type="ECO:0000259" key="4">
    <source>
        <dbReference type="SMART" id="SM00563"/>
    </source>
</evidence>
<dbReference type="Proteomes" id="UP000824280">
    <property type="component" value="Chromosome"/>
</dbReference>
<accession>A0ABX8ZGE5</accession>
<proteinExistence type="predicted"/>
<reference evidence="5 6" key="1">
    <citation type="submission" date="2021-08" db="EMBL/GenBank/DDBJ databases">
        <title>Comparative Genomics Analysis of the Genus Qipengyuania Reveals Extensive Genetic Diversity and Metabolic Versatility, Including the Description of Fifteen Novel Species.</title>
        <authorList>
            <person name="Liu Y."/>
        </authorList>
    </citation>
    <scope>NUCLEOTIDE SEQUENCE [LARGE SCALE GENOMIC DNA]</scope>
    <source>
        <strain evidence="5 6">1XM2-8</strain>
    </source>
</reference>
<keyword evidence="3 5" id="KW-0012">Acyltransferase</keyword>
<dbReference type="InterPro" id="IPR002123">
    <property type="entry name" value="Plipid/glycerol_acylTrfase"/>
</dbReference>
<dbReference type="EMBL" id="CP081297">
    <property type="protein sequence ID" value="QZD86818.1"/>
    <property type="molecule type" value="Genomic_DNA"/>
</dbReference>
<dbReference type="Pfam" id="PF01553">
    <property type="entry name" value="Acyltransferase"/>
    <property type="match status" value="1"/>
</dbReference>
<protein>
    <submittedName>
        <fullName evidence="5">1-acyl-sn-glycerol-3-phosphate acyltransferase</fullName>
    </submittedName>
</protein>
<evidence type="ECO:0000256" key="2">
    <source>
        <dbReference type="ARBA" id="ARBA00022679"/>
    </source>
</evidence>
<dbReference type="SUPFAM" id="SSF69593">
    <property type="entry name" value="Glycerol-3-phosphate (1)-acyltransferase"/>
    <property type="match status" value="1"/>
</dbReference>
<sequence length="208" mass="23634">MSQATSRKRSILSRIVRRIIWVIYRLQGWKIESGLPDIPKFVIAGAPHTSNWDFVFFTGATAEEGVEPSFMGKHTLFQGMMRNFMFDMGGVPVDRTKRANYVEQVADAFAAADKLALVIAAEGTRSSNGEWRSGFYHIAQAANVPIVVAWVSWKDRKLGFSDPIYPTGNYPRDLMTIAEYLLEKRPDYHRYKVLEAQALRLIEEGEAR</sequence>
<evidence type="ECO:0000313" key="6">
    <source>
        <dbReference type="Proteomes" id="UP000824280"/>
    </source>
</evidence>
<comment type="pathway">
    <text evidence="1">Lipid metabolism.</text>
</comment>
<evidence type="ECO:0000313" key="5">
    <source>
        <dbReference type="EMBL" id="QZD86818.1"/>
    </source>
</evidence>
<gene>
    <name evidence="5" type="ORF">K3166_11520</name>
</gene>
<dbReference type="PANTHER" id="PTHR10434">
    <property type="entry name" value="1-ACYL-SN-GLYCEROL-3-PHOSPHATE ACYLTRANSFERASE"/>
    <property type="match status" value="1"/>
</dbReference>
<feature type="domain" description="Phospholipid/glycerol acyltransferase" evidence="4">
    <location>
        <begin position="42"/>
        <end position="154"/>
    </location>
</feature>
<dbReference type="SMART" id="SM00563">
    <property type="entry name" value="PlsC"/>
    <property type="match status" value="1"/>
</dbReference>
<dbReference type="PANTHER" id="PTHR10434:SF9">
    <property type="entry name" value="PHOSPHOLIPID_GLYCEROL ACYLTRANSFERASE DOMAIN-CONTAINING PROTEIN"/>
    <property type="match status" value="1"/>
</dbReference>
<evidence type="ECO:0000256" key="1">
    <source>
        <dbReference type="ARBA" id="ARBA00005189"/>
    </source>
</evidence>
<dbReference type="GO" id="GO:0016746">
    <property type="term" value="F:acyltransferase activity"/>
    <property type="evidence" value="ECO:0007669"/>
    <property type="project" value="UniProtKB-KW"/>
</dbReference>
<keyword evidence="6" id="KW-1185">Reference proteome</keyword>
<dbReference type="RefSeq" id="WP_221422359.1">
    <property type="nucleotide sequence ID" value="NZ_CP081297.1"/>
</dbReference>
<keyword evidence="2" id="KW-0808">Transferase</keyword>
<evidence type="ECO:0000256" key="3">
    <source>
        <dbReference type="ARBA" id="ARBA00023315"/>
    </source>
</evidence>
<name>A0ABX8ZGE5_9SPHN</name>